<reference evidence="1" key="1">
    <citation type="journal article" date="2015" name="Nature">
        <title>Complex archaea that bridge the gap between prokaryotes and eukaryotes.</title>
        <authorList>
            <person name="Spang A."/>
            <person name="Saw J.H."/>
            <person name="Jorgensen S.L."/>
            <person name="Zaremba-Niedzwiedzka K."/>
            <person name="Martijn J."/>
            <person name="Lind A.E."/>
            <person name="van Eijk R."/>
            <person name="Schleper C."/>
            <person name="Guy L."/>
            <person name="Ettema T.J."/>
        </authorList>
    </citation>
    <scope>NUCLEOTIDE SEQUENCE</scope>
</reference>
<dbReference type="EMBL" id="LAZR01066345">
    <property type="protein sequence ID" value="KKK53755.1"/>
    <property type="molecule type" value="Genomic_DNA"/>
</dbReference>
<comment type="caution">
    <text evidence="1">The sequence shown here is derived from an EMBL/GenBank/DDBJ whole genome shotgun (WGS) entry which is preliminary data.</text>
</comment>
<protein>
    <submittedName>
        <fullName evidence="1">Uncharacterized protein</fullName>
    </submittedName>
</protein>
<accession>A0A0F8WZ51</accession>
<sequence>MSKCVYHDAILIHCTEPAELNSLLCLLHENMIKENLKPRPRLLAPDNQKVIEQAAQIADDWFAGPGERSDEEACSPGDAIRRALLKKGDGEK</sequence>
<name>A0A0F8WZ51_9ZZZZ</name>
<dbReference type="AlphaFoldDB" id="A0A0F8WZ51"/>
<gene>
    <name evidence="1" type="ORF">LCGC14_3091590</name>
</gene>
<proteinExistence type="predicted"/>
<organism evidence="1">
    <name type="scientific">marine sediment metagenome</name>
    <dbReference type="NCBI Taxonomy" id="412755"/>
    <lineage>
        <taxon>unclassified sequences</taxon>
        <taxon>metagenomes</taxon>
        <taxon>ecological metagenomes</taxon>
    </lineage>
</organism>
<evidence type="ECO:0000313" key="1">
    <source>
        <dbReference type="EMBL" id="KKK53755.1"/>
    </source>
</evidence>